<gene>
    <name evidence="1" type="ORF">A8135_14050</name>
</gene>
<evidence type="ECO:0000313" key="2">
    <source>
        <dbReference type="Proteomes" id="UP000093336"/>
    </source>
</evidence>
<evidence type="ECO:0008006" key="3">
    <source>
        <dbReference type="Google" id="ProtNLM"/>
    </source>
</evidence>
<dbReference type="Gene3D" id="3.90.1200.10">
    <property type="match status" value="1"/>
</dbReference>
<comment type="caution">
    <text evidence="1">The sequence shown here is derived from an EMBL/GenBank/DDBJ whole genome shotgun (WGS) entry which is preliminary data.</text>
</comment>
<reference evidence="1 2" key="1">
    <citation type="submission" date="2016-05" db="EMBL/GenBank/DDBJ databases">
        <authorList>
            <person name="Prochazka B."/>
            <person name="Indra A."/>
            <person name="Hasenberger P."/>
            <person name="Blaschitz M."/>
            <person name="Wagner L."/>
            <person name="Wewalka G."/>
            <person name="Sorschag S."/>
            <person name="Schmid D."/>
            <person name="Ruppitsch W."/>
        </authorList>
    </citation>
    <scope>NUCLEOTIDE SEQUENCE [LARGE SCALE GENOMIC DNA]</scope>
    <source>
        <strain evidence="1 2">974010_12</strain>
    </source>
</reference>
<dbReference type="EMBL" id="LYOZ01000030">
    <property type="protein sequence ID" value="OCH97610.1"/>
    <property type="molecule type" value="Genomic_DNA"/>
</dbReference>
<evidence type="ECO:0000313" key="1">
    <source>
        <dbReference type="EMBL" id="OCH97610.1"/>
    </source>
</evidence>
<sequence length="342" mass="40076">MPDEEVMITTTIIRQIEQFWDLQINQESLRNLSGGDTNKSFLANTSLGKCVIKDINIMQYIKDYQTNREELLQSLTFVENVAKNQHGNVVCAVEGKKGVFLENKDNVFLLYPYRNGQILANEKIKTGMVSLIAAKLNEIHHTQENYDKAFAQQKGEKYYTIAEQLIMSKWWTLFSKLSQTTHLFPRLKSIANFLVCNQVLFFQALQEASLNALCHNDLKPKNVLWTTENNDFWILDWETASEFDYKIDYLDTLIAWSAEYSNNRLFLNPNKARAFQEAYPLMREELQLSVYLVLIKWYFWLYFCIAKSLRHPVLVFQQLALIKEAITYIECIINEKELVMLK</sequence>
<dbReference type="InterPro" id="IPR011009">
    <property type="entry name" value="Kinase-like_dom_sf"/>
</dbReference>
<dbReference type="Proteomes" id="UP000093336">
    <property type="component" value="Unassembled WGS sequence"/>
</dbReference>
<proteinExistence type="predicted"/>
<accession>A0ABX2Y0A1</accession>
<name>A0ABX2Y0A1_9GAMM</name>
<protein>
    <recommendedName>
        <fullName evidence="3">Aminoglycoside phosphotransferase</fullName>
    </recommendedName>
</protein>
<dbReference type="SUPFAM" id="SSF56112">
    <property type="entry name" value="Protein kinase-like (PK-like)"/>
    <property type="match status" value="1"/>
</dbReference>
<dbReference type="Pfam" id="PF01633">
    <property type="entry name" value="Choline_kinase"/>
    <property type="match status" value="1"/>
</dbReference>
<keyword evidence="2" id="KW-1185">Reference proteome</keyword>
<organism evidence="1 2">
    <name type="scientific">Legionella jamestowniensis</name>
    <dbReference type="NCBI Taxonomy" id="455"/>
    <lineage>
        <taxon>Bacteria</taxon>
        <taxon>Pseudomonadati</taxon>
        <taxon>Pseudomonadota</taxon>
        <taxon>Gammaproteobacteria</taxon>
        <taxon>Legionellales</taxon>
        <taxon>Legionellaceae</taxon>
        <taxon>Legionella</taxon>
    </lineage>
</organism>